<keyword evidence="2" id="KW-1185">Reference proteome</keyword>
<dbReference type="GeneID" id="92379919"/>
<dbReference type="AlphaFoldDB" id="A0A1G4I2G0"/>
<dbReference type="VEuPathDB" id="TriTrypDB:TEOVI_000598000"/>
<comment type="caution">
    <text evidence="1">The sequence shown here is derived from an EMBL/GenBank/DDBJ whole genome shotgun (WGS) entry which is preliminary data.</text>
</comment>
<evidence type="ECO:0000313" key="2">
    <source>
        <dbReference type="Proteomes" id="UP000195570"/>
    </source>
</evidence>
<accession>A0A1G4I2G0</accession>
<organism evidence="1 2">
    <name type="scientific">Trypanosoma equiperdum</name>
    <dbReference type="NCBI Taxonomy" id="5694"/>
    <lineage>
        <taxon>Eukaryota</taxon>
        <taxon>Discoba</taxon>
        <taxon>Euglenozoa</taxon>
        <taxon>Kinetoplastea</taxon>
        <taxon>Metakinetoplastina</taxon>
        <taxon>Trypanosomatida</taxon>
        <taxon>Trypanosomatidae</taxon>
        <taxon>Trypanosoma</taxon>
    </lineage>
</organism>
<dbReference type="InterPro" id="IPR051341">
    <property type="entry name" value="Zyg-11_UBL_adapter"/>
</dbReference>
<evidence type="ECO:0000313" key="1">
    <source>
        <dbReference type="EMBL" id="SCU65820.1"/>
    </source>
</evidence>
<dbReference type="SUPFAM" id="SSF52047">
    <property type="entry name" value="RNI-like"/>
    <property type="match status" value="2"/>
</dbReference>
<name>A0A1G4I2G0_TRYEQ</name>
<sequence>MGGVVGKIPVLLRGGKTVDGLNFHGMVPIDTEELTELLTVLNCRGYDTKVEVHPLPAGFPHTGEVCSTYELVLRGIVLERGDLEFIGSYASLNKLHFIECSGSCDLGMLSGHSFLSELRVDVDGEVSHYKALRELPSLRTLWLRNSNMTLTDFFHVGEVDTLESLTLRGALNFKCLEAVARLPRLRALDLSETLANDKCLHAISACQTLQQLGLSSCKRLRDVSPLTQIASLEELNLSHCENLKEVGALYRLSRLFRLDLRGVHLTYRVVYSLSKCTGLTELYVSSCEGLSGVAWLSNLESLGDLDIQWRKNLKHTGDVLACLPLLRVLDLSGTSISNESLWNISESKLLRRLDLSFCGGVKDISPISDIVTLEELNLKGCTSITEGVGKLGNLVNLHILNMSNTPLQSGFLYNISSIESLVELDLSSCWGVASLDSSVQTAVRMRKGSYPLARHIEGVNALGRLPKLRLLNMSSTPVTDECLHGLQMCKSLVWLNLSLCANLTDVSPLSSVKTLEEVDLGCCGNLKWGAGSLRRLPQLRILDLKNTVITDHCLGDVAYGGGVVNRMLGWCGMADLSFSRWSIRRGGNLVRLDLSSCWGLTDIAHLTSITTLEELRFTGCRNLKDGVDALGQLPVLHLLDLSGTSITDDSLQGLSTCRSLVTLNISSCANLTDVSPLSRISSLEELNLQKSKHIRRGIDELVSLPRLYLVYLCRADFSRGVAEELEKRGIVVKQM</sequence>
<dbReference type="PANTHER" id="PTHR12904">
    <property type="match status" value="1"/>
</dbReference>
<dbReference type="InterPro" id="IPR006553">
    <property type="entry name" value="Leu-rich_rpt_Cys-con_subtyp"/>
</dbReference>
<gene>
    <name evidence="1" type="ORF">TEOVI_000598000</name>
</gene>
<proteinExistence type="predicted"/>
<dbReference type="Gene3D" id="3.80.10.10">
    <property type="entry name" value="Ribonuclease Inhibitor"/>
    <property type="match status" value="5"/>
</dbReference>
<reference evidence="1" key="1">
    <citation type="submission" date="2016-09" db="EMBL/GenBank/DDBJ databases">
        <authorList>
            <person name="Hebert L."/>
            <person name="Moumen B."/>
        </authorList>
    </citation>
    <scope>NUCLEOTIDE SEQUENCE [LARGE SCALE GENOMIC DNA]</scope>
    <source>
        <strain evidence="1">OVI</strain>
    </source>
</reference>
<dbReference type="InterPro" id="IPR032675">
    <property type="entry name" value="LRR_dom_sf"/>
</dbReference>
<protein>
    <submittedName>
        <fullName evidence="1">Leucine-rich repeat protein (LRRP), putative</fullName>
    </submittedName>
</protein>
<dbReference type="Proteomes" id="UP000195570">
    <property type="component" value="Unassembled WGS sequence"/>
</dbReference>
<dbReference type="FunFam" id="3.80.10.10:FF:002635">
    <property type="entry name" value="Leucine-rich repeat protein (LRRP), putative"/>
    <property type="match status" value="1"/>
</dbReference>
<dbReference type="PANTHER" id="PTHR12904:SF31">
    <property type="entry name" value="LEUCINE-RICH REPEAT PROTEIN (LRRP)"/>
    <property type="match status" value="1"/>
</dbReference>
<dbReference type="SMART" id="SM00367">
    <property type="entry name" value="LRR_CC"/>
    <property type="match status" value="8"/>
</dbReference>
<dbReference type="RefSeq" id="XP_067077357.1">
    <property type="nucleotide sequence ID" value="XM_067221256.1"/>
</dbReference>
<dbReference type="EMBL" id="CZPT02000417">
    <property type="protein sequence ID" value="SCU65820.1"/>
    <property type="molecule type" value="Genomic_DNA"/>
</dbReference>